<dbReference type="AlphaFoldDB" id="A0A0P1B0M9"/>
<organism evidence="1 2">
    <name type="scientific">Plasmopara halstedii</name>
    <name type="common">Downy mildew of sunflower</name>
    <dbReference type="NCBI Taxonomy" id="4781"/>
    <lineage>
        <taxon>Eukaryota</taxon>
        <taxon>Sar</taxon>
        <taxon>Stramenopiles</taxon>
        <taxon>Oomycota</taxon>
        <taxon>Peronosporomycetes</taxon>
        <taxon>Peronosporales</taxon>
        <taxon>Peronosporaceae</taxon>
        <taxon>Plasmopara</taxon>
    </lineage>
</organism>
<dbReference type="Proteomes" id="UP000054928">
    <property type="component" value="Unassembled WGS sequence"/>
</dbReference>
<proteinExistence type="predicted"/>
<evidence type="ECO:0000313" key="1">
    <source>
        <dbReference type="EMBL" id="CEG48240.1"/>
    </source>
</evidence>
<dbReference type="OMA" id="LEEYEHW"/>
<dbReference type="RefSeq" id="XP_024584609.1">
    <property type="nucleotide sequence ID" value="XM_024719296.1"/>
</dbReference>
<name>A0A0P1B0M9_PLAHL</name>
<sequence>MLRSFRLIRSAENCQVVLRHISYGSAAPHSGENSSFLSLLTLAGAMGGVAYVYYDPDVLPTGVKRWLAIQEPEGRSMSLEEYEHWRAQQAGSLAAMTQSHKDKGELVLKQTEQTENIEPPTMDDNLLIPYKDVSPFEMKLSLEKLLAEARDNEAAFIADINSNRVTVPEEQRQMLQAFKDEKTRLKKQLKFLKSNK</sequence>
<protein>
    <submittedName>
        <fullName evidence="1">Uncharacterized protein</fullName>
    </submittedName>
</protein>
<evidence type="ECO:0000313" key="2">
    <source>
        <dbReference type="Proteomes" id="UP000054928"/>
    </source>
</evidence>
<dbReference type="EMBL" id="CCYD01002887">
    <property type="protein sequence ID" value="CEG48240.1"/>
    <property type="molecule type" value="Genomic_DNA"/>
</dbReference>
<accession>A0A0P1B0M9</accession>
<reference evidence="2" key="1">
    <citation type="submission" date="2014-09" db="EMBL/GenBank/DDBJ databases">
        <authorList>
            <person name="Sharma Rahul"/>
            <person name="Thines Marco"/>
        </authorList>
    </citation>
    <scope>NUCLEOTIDE SEQUENCE [LARGE SCALE GENOMIC DNA]</scope>
</reference>
<keyword evidence="2" id="KW-1185">Reference proteome</keyword>
<dbReference type="GeneID" id="36400764"/>
<dbReference type="OrthoDB" id="70660at2759"/>